<comment type="caution">
    <text evidence="3">The sequence shown here is derived from an EMBL/GenBank/DDBJ whole genome shotgun (WGS) entry which is preliminary data.</text>
</comment>
<evidence type="ECO:0000313" key="3">
    <source>
        <dbReference type="EMBL" id="RLK46989.1"/>
    </source>
</evidence>
<dbReference type="InterPro" id="IPR001173">
    <property type="entry name" value="Glyco_trans_2-like"/>
</dbReference>
<dbReference type="PANTHER" id="PTHR22916">
    <property type="entry name" value="GLYCOSYLTRANSFERASE"/>
    <property type="match status" value="1"/>
</dbReference>
<dbReference type="InterPro" id="IPR029044">
    <property type="entry name" value="Nucleotide-diphossugar_trans"/>
</dbReference>
<dbReference type="AlphaFoldDB" id="A0A498BVR2"/>
<accession>A0A498BVR2</accession>
<dbReference type="EMBL" id="RCDA01000004">
    <property type="protein sequence ID" value="RLK46989.1"/>
    <property type="molecule type" value="Genomic_DNA"/>
</dbReference>
<dbReference type="Gene3D" id="3.90.550.10">
    <property type="entry name" value="Spore Coat Polysaccharide Biosynthesis Protein SpsA, Chain A"/>
    <property type="match status" value="1"/>
</dbReference>
<sequence>MSEPVFVPGRISISIPHWQVLPLLQPCLRSIRKHTPGKDIEVIVIDNGSKDESLDYLRSLEWIRLIERPDEGLFNFPDNVWTSHDIALHEATGEFLVTMHTDLFVKRDDWLDEYLKAMNEDDRLGGVGTWKLELKNPIYEFQKRVIHVVRSNIKYALGLRSKKYEWKQGHYPKDFCAMYRRKILLDEGLTFQSVNGPKGFYDQSGGYSISAQLWDAGYNTKVIPVQTMMPRIVHLGHGTAAVSPEKSHRRNQEKLENRRDSLFDEPWLKELQTNEQLDK</sequence>
<reference evidence="3 4" key="1">
    <citation type="submission" date="2018-10" db="EMBL/GenBank/DDBJ databases">
        <title>Genomic Encyclopedia of Type Strains, Phase IV (KMG-IV): sequencing the most valuable type-strain genomes for metagenomic binning, comparative biology and taxonomic classification.</title>
        <authorList>
            <person name="Goeker M."/>
        </authorList>
    </citation>
    <scope>NUCLEOTIDE SEQUENCE [LARGE SCALE GENOMIC DNA]</scope>
    <source>
        <strain evidence="3 4">DSM 12769</strain>
    </source>
</reference>
<proteinExistence type="predicted"/>
<protein>
    <submittedName>
        <fullName evidence="3">GT2 family glycosyltransferase</fullName>
    </submittedName>
</protein>
<evidence type="ECO:0000256" key="1">
    <source>
        <dbReference type="SAM" id="MobiDB-lite"/>
    </source>
</evidence>
<keyword evidence="3" id="KW-0808">Transferase</keyword>
<dbReference type="PANTHER" id="PTHR22916:SF3">
    <property type="entry name" value="UDP-GLCNAC:BETAGAL BETA-1,3-N-ACETYLGLUCOSAMINYLTRANSFERASE-LIKE PROTEIN 1"/>
    <property type="match status" value="1"/>
</dbReference>
<feature type="region of interest" description="Disordered" evidence="1">
    <location>
        <begin position="239"/>
        <end position="261"/>
    </location>
</feature>
<organism evidence="3 4">
    <name type="scientific">Alkalispirillum mobile</name>
    <dbReference type="NCBI Taxonomy" id="85925"/>
    <lineage>
        <taxon>Bacteria</taxon>
        <taxon>Pseudomonadati</taxon>
        <taxon>Pseudomonadota</taxon>
        <taxon>Gammaproteobacteria</taxon>
        <taxon>Chromatiales</taxon>
        <taxon>Ectothiorhodospiraceae</taxon>
        <taxon>Alkalispirillum</taxon>
    </lineage>
</organism>
<evidence type="ECO:0000259" key="2">
    <source>
        <dbReference type="Pfam" id="PF00535"/>
    </source>
</evidence>
<feature type="domain" description="Glycosyltransferase 2-like" evidence="2">
    <location>
        <begin position="12"/>
        <end position="184"/>
    </location>
</feature>
<dbReference type="OrthoDB" id="5785512at2"/>
<feature type="compositionally biased region" description="Basic and acidic residues" evidence="1">
    <location>
        <begin position="250"/>
        <end position="261"/>
    </location>
</feature>
<dbReference type="SUPFAM" id="SSF53448">
    <property type="entry name" value="Nucleotide-diphospho-sugar transferases"/>
    <property type="match status" value="1"/>
</dbReference>
<dbReference type="RefSeq" id="WP_121442827.1">
    <property type="nucleotide sequence ID" value="NZ_RCDA01000004.1"/>
</dbReference>
<name>A0A498BVR2_9GAMM</name>
<gene>
    <name evidence="3" type="ORF">DFR31_2303</name>
</gene>
<evidence type="ECO:0000313" key="4">
    <source>
        <dbReference type="Proteomes" id="UP000275461"/>
    </source>
</evidence>
<dbReference type="Proteomes" id="UP000275461">
    <property type="component" value="Unassembled WGS sequence"/>
</dbReference>
<dbReference type="GO" id="GO:0016758">
    <property type="term" value="F:hexosyltransferase activity"/>
    <property type="evidence" value="ECO:0007669"/>
    <property type="project" value="UniProtKB-ARBA"/>
</dbReference>
<keyword evidence="4" id="KW-1185">Reference proteome</keyword>
<dbReference type="Pfam" id="PF00535">
    <property type="entry name" value="Glycos_transf_2"/>
    <property type="match status" value="1"/>
</dbReference>